<reference evidence="6 7" key="1">
    <citation type="submission" date="2020-08" db="EMBL/GenBank/DDBJ databases">
        <title>Cohnella phylogeny.</title>
        <authorList>
            <person name="Dunlap C."/>
        </authorList>
    </citation>
    <scope>NUCLEOTIDE SEQUENCE [LARGE SCALE GENOMIC DNA]</scope>
    <source>
        <strain evidence="6 7">DSM 103658</strain>
    </source>
</reference>
<dbReference type="InterPro" id="IPR009057">
    <property type="entry name" value="Homeodomain-like_sf"/>
</dbReference>
<dbReference type="GO" id="GO:0003700">
    <property type="term" value="F:DNA-binding transcription factor activity"/>
    <property type="evidence" value="ECO:0007669"/>
    <property type="project" value="TreeGrafter"/>
</dbReference>
<dbReference type="Pfam" id="PF17938">
    <property type="entry name" value="TetR_C_29"/>
    <property type="match status" value="1"/>
</dbReference>
<evidence type="ECO:0000256" key="1">
    <source>
        <dbReference type="ARBA" id="ARBA00023015"/>
    </source>
</evidence>
<dbReference type="InterPro" id="IPR041474">
    <property type="entry name" value="NicS_C"/>
</dbReference>
<organism evidence="6 7">
    <name type="scientific">Cohnella lubricantis</name>
    <dbReference type="NCBI Taxonomy" id="2163172"/>
    <lineage>
        <taxon>Bacteria</taxon>
        <taxon>Bacillati</taxon>
        <taxon>Bacillota</taxon>
        <taxon>Bacilli</taxon>
        <taxon>Bacillales</taxon>
        <taxon>Paenibacillaceae</taxon>
        <taxon>Cohnella</taxon>
    </lineage>
</organism>
<evidence type="ECO:0000256" key="3">
    <source>
        <dbReference type="ARBA" id="ARBA00023163"/>
    </source>
</evidence>
<comment type="caution">
    <text evidence="6">The sequence shown here is derived from an EMBL/GenBank/DDBJ whole genome shotgun (WGS) entry which is preliminary data.</text>
</comment>
<dbReference type="Gene3D" id="1.10.10.60">
    <property type="entry name" value="Homeodomain-like"/>
    <property type="match status" value="1"/>
</dbReference>
<dbReference type="PRINTS" id="PR00455">
    <property type="entry name" value="HTHTETR"/>
</dbReference>
<protein>
    <submittedName>
        <fullName evidence="6">TetR/AcrR family transcriptional regulator</fullName>
    </submittedName>
</protein>
<accession>A0A841T822</accession>
<feature type="domain" description="HTH tetR-type" evidence="5">
    <location>
        <begin position="6"/>
        <end position="66"/>
    </location>
</feature>
<dbReference type="RefSeq" id="WP_185178359.1">
    <property type="nucleotide sequence ID" value="NZ_CBCSEP010000001.1"/>
</dbReference>
<dbReference type="PROSITE" id="PS50977">
    <property type="entry name" value="HTH_TETR_2"/>
    <property type="match status" value="1"/>
</dbReference>
<dbReference type="InterPro" id="IPR023772">
    <property type="entry name" value="DNA-bd_HTH_TetR-type_CS"/>
</dbReference>
<evidence type="ECO:0000256" key="2">
    <source>
        <dbReference type="ARBA" id="ARBA00023125"/>
    </source>
</evidence>
<feature type="DNA-binding region" description="H-T-H motif" evidence="4">
    <location>
        <begin position="29"/>
        <end position="48"/>
    </location>
</feature>
<proteinExistence type="predicted"/>
<dbReference type="InterPro" id="IPR036271">
    <property type="entry name" value="Tet_transcr_reg_TetR-rel_C_sf"/>
</dbReference>
<sequence length="204" mass="23333">MESAEIDVKKRLLLAAKKLFARYGYDGTSIRQICEEAGANVALVSYHFGGKENIFKALFDFSLPLRVVDDLFAEPLDPVEGVKLMIREVIHYQHRDPELVRIIQHEMTHSVPRTEVIREYLSPIWELARSLLEEGRKQGAFRFRSLDTTFLYIWGGLLFPRDFALFEPVLTEPAPTMEQKIEDLTGFVLGALACEAERGVTGMW</sequence>
<dbReference type="PROSITE" id="PS01081">
    <property type="entry name" value="HTH_TETR_1"/>
    <property type="match status" value="1"/>
</dbReference>
<dbReference type="SUPFAM" id="SSF46689">
    <property type="entry name" value="Homeodomain-like"/>
    <property type="match status" value="1"/>
</dbReference>
<dbReference type="PANTHER" id="PTHR30055">
    <property type="entry name" value="HTH-TYPE TRANSCRIPTIONAL REGULATOR RUTR"/>
    <property type="match status" value="1"/>
</dbReference>
<dbReference type="EMBL" id="JACJVN010000027">
    <property type="protein sequence ID" value="MBB6677072.1"/>
    <property type="molecule type" value="Genomic_DNA"/>
</dbReference>
<evidence type="ECO:0000259" key="5">
    <source>
        <dbReference type="PROSITE" id="PS50977"/>
    </source>
</evidence>
<dbReference type="InterPro" id="IPR001647">
    <property type="entry name" value="HTH_TetR"/>
</dbReference>
<dbReference type="PANTHER" id="PTHR30055:SF234">
    <property type="entry name" value="HTH-TYPE TRANSCRIPTIONAL REGULATOR BETI"/>
    <property type="match status" value="1"/>
</dbReference>
<dbReference type="Proteomes" id="UP000574133">
    <property type="component" value="Unassembled WGS sequence"/>
</dbReference>
<dbReference type="Pfam" id="PF00440">
    <property type="entry name" value="TetR_N"/>
    <property type="match status" value="1"/>
</dbReference>
<keyword evidence="7" id="KW-1185">Reference proteome</keyword>
<dbReference type="Gene3D" id="1.10.357.10">
    <property type="entry name" value="Tetracycline Repressor, domain 2"/>
    <property type="match status" value="1"/>
</dbReference>
<evidence type="ECO:0000313" key="7">
    <source>
        <dbReference type="Proteomes" id="UP000574133"/>
    </source>
</evidence>
<keyword evidence="2 4" id="KW-0238">DNA-binding</keyword>
<name>A0A841T822_9BACL</name>
<dbReference type="InterPro" id="IPR050109">
    <property type="entry name" value="HTH-type_TetR-like_transc_reg"/>
</dbReference>
<keyword evidence="1" id="KW-0805">Transcription regulation</keyword>
<dbReference type="SUPFAM" id="SSF48498">
    <property type="entry name" value="Tetracyclin repressor-like, C-terminal domain"/>
    <property type="match status" value="1"/>
</dbReference>
<evidence type="ECO:0000256" key="4">
    <source>
        <dbReference type="PROSITE-ProRule" id="PRU00335"/>
    </source>
</evidence>
<evidence type="ECO:0000313" key="6">
    <source>
        <dbReference type="EMBL" id="MBB6677072.1"/>
    </source>
</evidence>
<dbReference type="GO" id="GO:0000976">
    <property type="term" value="F:transcription cis-regulatory region binding"/>
    <property type="evidence" value="ECO:0007669"/>
    <property type="project" value="TreeGrafter"/>
</dbReference>
<dbReference type="AlphaFoldDB" id="A0A841T822"/>
<keyword evidence="3" id="KW-0804">Transcription</keyword>
<gene>
    <name evidence="6" type="ORF">H4Q31_06980</name>
</gene>